<dbReference type="RefSeq" id="WP_330815629.1">
    <property type="nucleotide sequence ID" value="NZ_JAZBJO010000046.1"/>
</dbReference>
<gene>
    <name evidence="15" type="primary">otnK</name>
    <name evidence="15" type="ORF">V2J94_41935</name>
</gene>
<proteinExistence type="inferred from homology"/>
<evidence type="ECO:0000256" key="6">
    <source>
        <dbReference type="ARBA" id="ARBA00023277"/>
    </source>
</evidence>
<comment type="catalytic activity">
    <reaction evidence="8">
        <text>3-dehydro-D-erythronate + ATP = 3-dehydro-4-O-phospho-D-erythronate + ADP + H(+)</text>
        <dbReference type="Rhea" id="RHEA:52556"/>
        <dbReference type="ChEBI" id="CHEBI:15378"/>
        <dbReference type="ChEBI" id="CHEBI:30616"/>
        <dbReference type="ChEBI" id="CHEBI:57958"/>
        <dbReference type="ChEBI" id="CHEBI:136593"/>
        <dbReference type="ChEBI" id="CHEBI:456216"/>
        <dbReference type="EC" id="2.7.1.217"/>
    </reaction>
</comment>
<feature type="domain" description="Four-carbon acid sugar kinase N-terminal" evidence="13">
    <location>
        <begin position="3"/>
        <end position="230"/>
    </location>
</feature>
<keyword evidence="2 15" id="KW-0808">Transferase</keyword>
<dbReference type="InterPro" id="IPR037051">
    <property type="entry name" value="4-carb_acid_sugar_kinase_N_sf"/>
</dbReference>
<dbReference type="Gene3D" id="3.40.980.20">
    <property type="entry name" value="Four-carbon acid sugar kinase, nucleotide binding domain"/>
    <property type="match status" value="1"/>
</dbReference>
<feature type="domain" description="Four-carbon acid sugar kinase nucleotide binding" evidence="14">
    <location>
        <begin position="259"/>
        <end position="415"/>
    </location>
</feature>
<dbReference type="Pfam" id="PF07005">
    <property type="entry name" value="SBD_N"/>
    <property type="match status" value="1"/>
</dbReference>
<dbReference type="NCBIfam" id="NF043035">
    <property type="entry name" value="OxoTetrKin"/>
    <property type="match status" value="1"/>
</dbReference>
<evidence type="ECO:0000256" key="1">
    <source>
        <dbReference type="ARBA" id="ARBA00005715"/>
    </source>
</evidence>
<evidence type="ECO:0000256" key="10">
    <source>
        <dbReference type="ARBA" id="ARBA00039095"/>
    </source>
</evidence>
<dbReference type="Pfam" id="PF17042">
    <property type="entry name" value="NBD_C"/>
    <property type="match status" value="1"/>
</dbReference>
<evidence type="ECO:0000259" key="14">
    <source>
        <dbReference type="Pfam" id="PF17042"/>
    </source>
</evidence>
<name>A0ABU7QAL1_9ACTN</name>
<evidence type="ECO:0000256" key="5">
    <source>
        <dbReference type="ARBA" id="ARBA00022840"/>
    </source>
</evidence>
<accession>A0ABU7QAL1</accession>
<keyword evidence="5" id="KW-0067">ATP-binding</keyword>
<dbReference type="EMBL" id="JAZBJO010000046">
    <property type="protein sequence ID" value="MEE4598331.1"/>
    <property type="molecule type" value="Genomic_DNA"/>
</dbReference>
<evidence type="ECO:0000313" key="16">
    <source>
        <dbReference type="Proteomes" id="UP001354709"/>
    </source>
</evidence>
<evidence type="ECO:0000256" key="12">
    <source>
        <dbReference type="ARBA" id="ARBA00041377"/>
    </source>
</evidence>
<evidence type="ECO:0000256" key="11">
    <source>
        <dbReference type="ARBA" id="ARBA00039461"/>
    </source>
</evidence>
<dbReference type="GO" id="GO:0016301">
    <property type="term" value="F:kinase activity"/>
    <property type="evidence" value="ECO:0007669"/>
    <property type="project" value="UniProtKB-KW"/>
</dbReference>
<keyword evidence="16" id="KW-1185">Reference proteome</keyword>
<evidence type="ECO:0000256" key="9">
    <source>
        <dbReference type="ARBA" id="ARBA00037335"/>
    </source>
</evidence>
<comment type="function">
    <text evidence="9">Catalyzes the ATP-dependent phosphorylation of 3-oxo-tetronate to 3-oxo-tetronate 4-phosphate.</text>
</comment>
<comment type="similarity">
    <text evidence="1">Belongs to the four-carbon acid sugar kinase family.</text>
</comment>
<dbReference type="InterPro" id="IPR010737">
    <property type="entry name" value="4-carb_acid_sugar_kinase_N"/>
</dbReference>
<reference evidence="15 16" key="1">
    <citation type="submission" date="2023-11" db="EMBL/GenBank/DDBJ databases">
        <title>30 novel species of actinomycetes from the DSMZ collection.</title>
        <authorList>
            <person name="Nouioui I."/>
        </authorList>
    </citation>
    <scope>NUCLEOTIDE SEQUENCE [LARGE SCALE GENOMIC DNA]</scope>
    <source>
        <strain evidence="15 16">DSM 41524</strain>
    </source>
</reference>
<comment type="catalytic activity">
    <reaction evidence="7">
        <text>3-dehydro-L-erythronate + ATP = 3-dehydro-4-O-phospho-L-erythronate + ADP + H(+)</text>
        <dbReference type="Rhea" id="RHEA:52552"/>
        <dbReference type="ChEBI" id="CHEBI:15378"/>
        <dbReference type="ChEBI" id="CHEBI:30616"/>
        <dbReference type="ChEBI" id="CHEBI:136592"/>
        <dbReference type="ChEBI" id="CHEBI:136670"/>
        <dbReference type="ChEBI" id="CHEBI:456216"/>
        <dbReference type="EC" id="2.7.1.217"/>
    </reaction>
</comment>
<evidence type="ECO:0000256" key="7">
    <source>
        <dbReference type="ARBA" id="ARBA00035898"/>
    </source>
</evidence>
<dbReference type="Gene3D" id="3.40.50.10840">
    <property type="entry name" value="Putative sugar-binding, N-terminal domain"/>
    <property type="match status" value="1"/>
</dbReference>
<keyword evidence="6" id="KW-0119">Carbohydrate metabolism</keyword>
<organism evidence="15 16">
    <name type="scientific">Streptomyces asiaticus subsp. ignotus</name>
    <dbReference type="NCBI Taxonomy" id="3098222"/>
    <lineage>
        <taxon>Bacteria</taxon>
        <taxon>Bacillati</taxon>
        <taxon>Actinomycetota</taxon>
        <taxon>Actinomycetes</taxon>
        <taxon>Kitasatosporales</taxon>
        <taxon>Streptomycetaceae</taxon>
        <taxon>Streptomyces</taxon>
        <taxon>Streptomyces violaceusniger group</taxon>
    </lineage>
</organism>
<evidence type="ECO:0000256" key="4">
    <source>
        <dbReference type="ARBA" id="ARBA00022777"/>
    </source>
</evidence>
<dbReference type="InterPro" id="IPR042213">
    <property type="entry name" value="NBD_C_sf"/>
</dbReference>
<comment type="caution">
    <text evidence="15">The sequence shown here is derived from an EMBL/GenBank/DDBJ whole genome shotgun (WGS) entry which is preliminary data.</text>
</comment>
<evidence type="ECO:0000259" key="13">
    <source>
        <dbReference type="Pfam" id="PF07005"/>
    </source>
</evidence>
<dbReference type="InterPro" id="IPR050007">
    <property type="entry name" value="OtnK"/>
</dbReference>
<sequence>MLLGCIADDFTGGTDLASALVAQGIRTVQVIGVPETGEEVVRSGAEAVVVALKTRTAPVADAVEQSLTALRWLREIGCERYYFKYCSTFDSTPAGNIGPVADALVDALGMDFTVICPALPANGRTVRDGRLFVDDAPLDETSMRQHPLTPMDDANVVRLMRRQTGSRVGLVGHGTVAQGPERIRAEFGALRSAGIRFAVVDAIDDHDLLAIGRACADLPLVTASSGLAIGLAETPRARPPHGLTDGDPHTPVPFGGARAVIAGSCSAATNAQVEAARPVYPTFPVDPCAVVRGEDVVTAALRWARPLLADGPVLLHATQPARNVMAAKSRLPDDTASRIEDTLASIARGLVDMGVGRLIVAGGETSGAVVAALGVTGLVIGPEISPGVPWTWTLGTPWPLALALKSGNFGSRDFFLDAWERLP</sequence>
<evidence type="ECO:0000256" key="8">
    <source>
        <dbReference type="ARBA" id="ARBA00036346"/>
    </source>
</evidence>
<evidence type="ECO:0000313" key="15">
    <source>
        <dbReference type="EMBL" id="MEE4598331.1"/>
    </source>
</evidence>
<evidence type="ECO:0000256" key="3">
    <source>
        <dbReference type="ARBA" id="ARBA00022741"/>
    </source>
</evidence>
<dbReference type="Proteomes" id="UP001354709">
    <property type="component" value="Unassembled WGS sequence"/>
</dbReference>
<keyword evidence="4 15" id="KW-0418">Kinase</keyword>
<evidence type="ECO:0000256" key="2">
    <source>
        <dbReference type="ARBA" id="ARBA00022679"/>
    </source>
</evidence>
<protein>
    <recommendedName>
        <fullName evidence="11">3-oxo-tetronate kinase</fullName>
        <ecNumber evidence="10">2.7.1.217</ecNumber>
    </recommendedName>
    <alternativeName>
        <fullName evidence="12">3-dehydrotetronate 4-kinase</fullName>
    </alternativeName>
</protein>
<dbReference type="SUPFAM" id="SSF142764">
    <property type="entry name" value="YgbK-like"/>
    <property type="match status" value="1"/>
</dbReference>
<keyword evidence="3" id="KW-0547">Nucleotide-binding</keyword>
<dbReference type="InterPro" id="IPR031475">
    <property type="entry name" value="NBD_C"/>
</dbReference>
<dbReference type="EC" id="2.7.1.217" evidence="10"/>